<dbReference type="EMBL" id="JADFTS010000002">
    <property type="protein sequence ID" value="KAF9618153.1"/>
    <property type="molecule type" value="Genomic_DNA"/>
</dbReference>
<dbReference type="InterPro" id="IPR001752">
    <property type="entry name" value="Kinesin_motor_dom"/>
</dbReference>
<dbReference type="PANTHER" id="PTHR47972">
    <property type="entry name" value="KINESIN-LIKE PROTEIN KLP-3"/>
    <property type="match status" value="1"/>
</dbReference>
<gene>
    <name evidence="4" type="ORF">IFM89_000556</name>
</gene>
<sequence length="117" mass="12909">MDVQISNKVGKRSGLPTKLQKLMDGIVPQALEKLFSLATRDNSISYSFSMSMLEVYMGSLRDLLAPKLPARTHETSSKCNLNIQSGPNGFVKVEGLTDVSVSDLTQASRWYTKGRRA</sequence>
<reference evidence="4 5" key="1">
    <citation type="submission" date="2020-10" db="EMBL/GenBank/DDBJ databases">
        <title>The Coptis chinensis genome and diversification of protoberbering-type alkaloids.</title>
        <authorList>
            <person name="Wang B."/>
            <person name="Shu S."/>
            <person name="Song C."/>
            <person name="Liu Y."/>
        </authorList>
    </citation>
    <scope>NUCLEOTIDE SEQUENCE [LARGE SCALE GENOMIC DNA]</scope>
    <source>
        <strain evidence="4">HL-2020</strain>
        <tissue evidence="4">Leaf</tissue>
    </source>
</reference>
<evidence type="ECO:0000313" key="5">
    <source>
        <dbReference type="Proteomes" id="UP000631114"/>
    </source>
</evidence>
<comment type="caution">
    <text evidence="4">The sequence shown here is derived from an EMBL/GenBank/DDBJ whole genome shotgun (WGS) entry which is preliminary data.</text>
</comment>
<dbReference type="OrthoDB" id="3176171at2759"/>
<dbReference type="GO" id="GO:0008017">
    <property type="term" value="F:microtubule binding"/>
    <property type="evidence" value="ECO:0007669"/>
    <property type="project" value="InterPro"/>
</dbReference>
<dbReference type="GO" id="GO:0007018">
    <property type="term" value="P:microtubule-based movement"/>
    <property type="evidence" value="ECO:0007669"/>
    <property type="project" value="InterPro"/>
</dbReference>
<dbReference type="PANTHER" id="PTHR47972:SF9">
    <property type="entry name" value="KINESIN-LIKE PROTEIN KIN-14U"/>
    <property type="match status" value="1"/>
</dbReference>
<name>A0A835IKC5_9MAGN</name>
<comment type="caution">
    <text evidence="2">Lacks conserved residue(s) required for the propagation of feature annotation.</text>
</comment>
<evidence type="ECO:0000256" key="1">
    <source>
        <dbReference type="ARBA" id="ARBA00023175"/>
    </source>
</evidence>
<dbReference type="GO" id="GO:0015630">
    <property type="term" value="C:microtubule cytoskeleton"/>
    <property type="evidence" value="ECO:0007669"/>
    <property type="project" value="TreeGrafter"/>
</dbReference>
<feature type="domain" description="Kinesin motor" evidence="3">
    <location>
        <begin position="1"/>
        <end position="117"/>
    </location>
</feature>
<evidence type="ECO:0000313" key="4">
    <source>
        <dbReference type="EMBL" id="KAF9618153.1"/>
    </source>
</evidence>
<dbReference type="GO" id="GO:0003777">
    <property type="term" value="F:microtubule motor activity"/>
    <property type="evidence" value="ECO:0007669"/>
    <property type="project" value="InterPro"/>
</dbReference>
<organism evidence="4 5">
    <name type="scientific">Coptis chinensis</name>
    <dbReference type="NCBI Taxonomy" id="261450"/>
    <lineage>
        <taxon>Eukaryota</taxon>
        <taxon>Viridiplantae</taxon>
        <taxon>Streptophyta</taxon>
        <taxon>Embryophyta</taxon>
        <taxon>Tracheophyta</taxon>
        <taxon>Spermatophyta</taxon>
        <taxon>Magnoliopsida</taxon>
        <taxon>Ranunculales</taxon>
        <taxon>Ranunculaceae</taxon>
        <taxon>Coptidoideae</taxon>
        <taxon>Coptis</taxon>
    </lineage>
</organism>
<dbReference type="GO" id="GO:0005524">
    <property type="term" value="F:ATP binding"/>
    <property type="evidence" value="ECO:0007669"/>
    <property type="project" value="InterPro"/>
</dbReference>
<dbReference type="Pfam" id="PF00225">
    <property type="entry name" value="Kinesin"/>
    <property type="match status" value="1"/>
</dbReference>
<evidence type="ECO:0000256" key="2">
    <source>
        <dbReference type="PROSITE-ProRule" id="PRU00283"/>
    </source>
</evidence>
<comment type="similarity">
    <text evidence="2">Belongs to the TRAFAC class myosin-kinesin ATPase superfamily. Kinesin family.</text>
</comment>
<keyword evidence="1" id="KW-0505">Motor protein</keyword>
<dbReference type="PROSITE" id="PS50067">
    <property type="entry name" value="KINESIN_MOTOR_2"/>
    <property type="match status" value="1"/>
</dbReference>
<evidence type="ECO:0000259" key="3">
    <source>
        <dbReference type="PROSITE" id="PS50067"/>
    </source>
</evidence>
<dbReference type="InterPro" id="IPR027640">
    <property type="entry name" value="Kinesin-like_fam"/>
</dbReference>
<dbReference type="AlphaFoldDB" id="A0A835IKC5"/>
<proteinExistence type="inferred from homology"/>
<keyword evidence="5" id="KW-1185">Reference proteome</keyword>
<accession>A0A835IKC5</accession>
<dbReference type="Gene3D" id="3.40.850.10">
    <property type="entry name" value="Kinesin motor domain"/>
    <property type="match status" value="1"/>
</dbReference>
<dbReference type="Proteomes" id="UP000631114">
    <property type="component" value="Unassembled WGS sequence"/>
</dbReference>
<dbReference type="InterPro" id="IPR027417">
    <property type="entry name" value="P-loop_NTPase"/>
</dbReference>
<dbReference type="InterPro" id="IPR036961">
    <property type="entry name" value="Kinesin_motor_dom_sf"/>
</dbReference>
<protein>
    <recommendedName>
        <fullName evidence="3">Kinesin motor domain-containing protein</fullName>
    </recommendedName>
</protein>
<dbReference type="SUPFAM" id="SSF52540">
    <property type="entry name" value="P-loop containing nucleoside triphosphate hydrolases"/>
    <property type="match status" value="1"/>
</dbReference>